<gene>
    <name evidence="2" type="ORF">AR543_p0082</name>
</gene>
<dbReference type="OrthoDB" id="2627515at2"/>
<feature type="compositionally biased region" description="Basic and acidic residues" evidence="1">
    <location>
        <begin position="568"/>
        <end position="586"/>
    </location>
</feature>
<proteinExistence type="predicted"/>
<feature type="region of interest" description="Disordered" evidence="1">
    <location>
        <begin position="393"/>
        <end position="420"/>
    </location>
</feature>
<keyword evidence="2" id="KW-0614">Plasmid</keyword>
<accession>A0A1X9T3Z2</accession>
<protein>
    <submittedName>
        <fullName evidence="2">Uncharacterized protein</fullName>
    </submittedName>
</protein>
<geneLocation type="plasmid" evidence="2 3">
    <name>unnamed1</name>
</geneLocation>
<organism evidence="2 3">
    <name type="scientific">Paenibacillus bovis</name>
    <dbReference type="NCBI Taxonomy" id="1616788"/>
    <lineage>
        <taxon>Bacteria</taxon>
        <taxon>Bacillati</taxon>
        <taxon>Bacillota</taxon>
        <taxon>Bacilli</taxon>
        <taxon>Bacillales</taxon>
        <taxon>Paenibacillaceae</taxon>
        <taxon>Paenibacillus</taxon>
    </lineage>
</organism>
<name>A0A1X9T3Z2_9BACL</name>
<sequence length="586" mass="67681">MAQRAYLNYFDGWKEQFPSATLQEMGDELVIELDSSQISAAEVLAVRNMHKKGLRTPFCAICQTRLVYDKGFIDNDRSGMGSHRAPSFKHLKRDCFRSESLPHAYTKRFVFSRLETAGYRVFEDMRPFGAQQLQADVAAYQKENGEEELRMVVEVLATPPKVPNMIRKMNTFATESVPTAWVLLLDSFFDKRVVGGVTRMVDPTFLHEVKYKVTPIEPGQNDNFVVAGKENAAFSFLIQNYGYVIGVFQPGYVFFIRRDPRNEEERQYKLLKGQTWDSADDLFVITRMADKDLVPTLLYTPVLTFAEQAAKRPLQPGAPRELQEQDMHAIVKNSPNEEANVDIDFEAAKLVGEEAELAYNPLQLIQESRQAREAARIRYEEDIAREEAQKAVQELQNEEVDQQAAGREQSESADTLEINQLDDRSYEEAELLASDPDYPPNIRMNERKEWAPFEYPMNYKQREQVTYEIQVRGYTLAEPDQLLHCSEAEGLQIVQAMKDGRIENSPLELIRNEQTITEAYAHLDDKGRLAMGHFLYPEGLAEPWFFTMTTKQKEKDQQKMKRLQKLQRQQDKQKKGVPEDQERFDF</sequence>
<dbReference type="AlphaFoldDB" id="A0A1X9T3Z2"/>
<feature type="region of interest" description="Disordered" evidence="1">
    <location>
        <begin position="555"/>
        <end position="586"/>
    </location>
</feature>
<evidence type="ECO:0000313" key="2">
    <source>
        <dbReference type="EMBL" id="ARR10690.1"/>
    </source>
</evidence>
<reference evidence="2 3" key="1">
    <citation type="journal article" date="2016" name="Int. J. Syst. Evol. Microbiol.">
        <title>Paenibacillus damxungensis sp. nov., isolated from raw yak (Bos grunniens) milk.</title>
        <authorList>
            <person name="Wu Z."/>
            <person name="Gao C."/>
            <person name="Han J."/>
            <person name="Liu Z."/>
        </authorList>
    </citation>
    <scope>NUCLEOTIDE SEQUENCE [LARGE SCALE GENOMIC DNA]</scope>
    <source>
        <strain evidence="2 3">BD3526</strain>
        <plasmid evidence="2 3">unnamed1</plasmid>
    </source>
</reference>
<dbReference type="RefSeq" id="WP_087071398.1">
    <property type="nucleotide sequence ID" value="NZ_CP021170.1"/>
</dbReference>
<evidence type="ECO:0000313" key="3">
    <source>
        <dbReference type="Proteomes" id="UP000078148"/>
    </source>
</evidence>
<dbReference type="EMBL" id="CP021170">
    <property type="protein sequence ID" value="ARR10690.1"/>
    <property type="molecule type" value="Genomic_DNA"/>
</dbReference>
<evidence type="ECO:0000256" key="1">
    <source>
        <dbReference type="SAM" id="MobiDB-lite"/>
    </source>
</evidence>
<dbReference type="Proteomes" id="UP000078148">
    <property type="component" value="Plasmid unnamed1"/>
</dbReference>
<keyword evidence="3" id="KW-1185">Reference proteome</keyword>
<dbReference type="KEGG" id="pbv:AR543_p0082"/>